<dbReference type="Gramene" id="OPUNC01G33440.3">
    <property type="protein sequence ID" value="OPUNC01G33440.3"/>
    <property type="gene ID" value="OPUNC01G33440"/>
</dbReference>
<feature type="signal peptide" evidence="10">
    <location>
        <begin position="1"/>
        <end position="23"/>
    </location>
</feature>
<evidence type="ECO:0000313" key="13">
    <source>
        <dbReference type="Proteomes" id="UP000026962"/>
    </source>
</evidence>
<dbReference type="GO" id="GO:0006208">
    <property type="term" value="P:pyrimidine nucleobase catabolic process"/>
    <property type="evidence" value="ECO:0007669"/>
    <property type="project" value="TreeGrafter"/>
</dbReference>
<dbReference type="FunFam" id="3.20.20.140:FF:000001">
    <property type="entry name" value="Dihydropyrimidinase like 3"/>
    <property type="match status" value="1"/>
</dbReference>
<dbReference type="AlphaFoldDB" id="A0A0E0JQ04"/>
<feature type="domain" description="Amidohydrolase-related" evidence="11">
    <location>
        <begin position="106"/>
        <end position="464"/>
    </location>
</feature>
<dbReference type="Gene3D" id="2.30.40.10">
    <property type="entry name" value="Urease, subunit C, domain 1"/>
    <property type="match status" value="1"/>
</dbReference>
<evidence type="ECO:0000256" key="5">
    <source>
        <dbReference type="ARBA" id="ARBA00022801"/>
    </source>
</evidence>
<keyword evidence="6" id="KW-0862">Zinc</keyword>
<dbReference type="InterPro" id="IPR011778">
    <property type="entry name" value="Hydantoinase/dihydroPyrase"/>
</dbReference>
<comment type="catalytic activity">
    <reaction evidence="7">
        <text>5,6-dihydrouracil + H2O = 3-(carbamoylamino)propanoate + H(+)</text>
        <dbReference type="Rhea" id="RHEA:16121"/>
        <dbReference type="ChEBI" id="CHEBI:11892"/>
        <dbReference type="ChEBI" id="CHEBI:15377"/>
        <dbReference type="ChEBI" id="CHEBI:15378"/>
        <dbReference type="ChEBI" id="CHEBI:15901"/>
        <dbReference type="EC" id="3.5.2.2"/>
    </reaction>
</comment>
<dbReference type="Gene3D" id="3.20.20.140">
    <property type="entry name" value="Metal-dependent hydrolases"/>
    <property type="match status" value="1"/>
</dbReference>
<evidence type="ECO:0000256" key="9">
    <source>
        <dbReference type="PIRSR" id="PIRSR611778-50"/>
    </source>
</evidence>
<sequence>MAMRCRLRGGALLLLVAVAVAVAHPAANEFCAAVGGGGGGGGGGCGVGGGGGGDGRRILIRGGTVVNAHRVEEADVYVEDGVIVAVRPNIPVGDDNVKVIDATGKYVMPALAGGTTMHIDFVIPVNGNLTAGLESYKKKAEKSAMDYGFHMAITEWNDDVSREMESMVKEHGINSFKFFMAYKGSLMVTDDLLLQGLQKCKSLGALAMVHAENGDAVAEGQQRMIDLGITGPEGHALSRPPVLEGEATARAIRLAKFVNTPLYVVHVMSIDAMDEIAKAKREGQRVIGEPVVSGLVLDDSWLWDPDFTIASKYVMSPPIREAGHNKALQAALSSGILQLVGTDHCTFNSTQKAFGSDDFRKIPNGVNGIEERMHIIWDSMVETGQISVSDYVRVTSTECAKIFNIYPRKGAILEGSDADIIILNPERSFIMGAHTHHSRSNTNVYEGRKGKGMVEVTISRGRVVWEDGILNILPGSGRYVRTPPYSYLFDGIEKSDAAYRASLRAPVKRGKAAA</sequence>
<name>A0A0E0JQ04_ORYPU</name>
<keyword evidence="13" id="KW-1185">Reference proteome</keyword>
<dbReference type="SUPFAM" id="SSF51338">
    <property type="entry name" value="Composite domain of metallo-dependent hydrolases"/>
    <property type="match status" value="1"/>
</dbReference>
<keyword evidence="5" id="KW-0378">Hydrolase</keyword>
<dbReference type="EnsemblPlants" id="OPUNC01G33440.3">
    <property type="protein sequence ID" value="OPUNC01G33440.3"/>
    <property type="gene ID" value="OPUNC01G33440"/>
</dbReference>
<dbReference type="GO" id="GO:0004157">
    <property type="term" value="F:dihydropyrimidinase activity"/>
    <property type="evidence" value="ECO:0007669"/>
    <property type="project" value="UniProtKB-EC"/>
</dbReference>
<accession>A0A0E0JQ04</accession>
<dbReference type="GO" id="GO:0005829">
    <property type="term" value="C:cytosol"/>
    <property type="evidence" value="ECO:0007669"/>
    <property type="project" value="TreeGrafter"/>
</dbReference>
<dbReference type="PANTHER" id="PTHR11647">
    <property type="entry name" value="HYDRANTOINASE/DIHYDROPYRIMIDINASE FAMILY MEMBER"/>
    <property type="match status" value="1"/>
</dbReference>
<evidence type="ECO:0000256" key="1">
    <source>
        <dbReference type="ARBA" id="ARBA00001947"/>
    </source>
</evidence>
<keyword evidence="4" id="KW-0479">Metal-binding</keyword>
<evidence type="ECO:0000256" key="7">
    <source>
        <dbReference type="ARBA" id="ARBA00036696"/>
    </source>
</evidence>
<organism evidence="12">
    <name type="scientific">Oryza punctata</name>
    <name type="common">Red rice</name>
    <dbReference type="NCBI Taxonomy" id="4537"/>
    <lineage>
        <taxon>Eukaryota</taxon>
        <taxon>Viridiplantae</taxon>
        <taxon>Streptophyta</taxon>
        <taxon>Embryophyta</taxon>
        <taxon>Tracheophyta</taxon>
        <taxon>Spermatophyta</taxon>
        <taxon>Magnoliopsida</taxon>
        <taxon>Liliopsida</taxon>
        <taxon>Poales</taxon>
        <taxon>Poaceae</taxon>
        <taxon>BOP clade</taxon>
        <taxon>Oryzoideae</taxon>
        <taxon>Oryzeae</taxon>
        <taxon>Oryzinae</taxon>
        <taxon>Oryza</taxon>
    </lineage>
</organism>
<dbReference type="CDD" id="cd01314">
    <property type="entry name" value="D-HYD"/>
    <property type="match status" value="1"/>
</dbReference>
<dbReference type="SUPFAM" id="SSF51556">
    <property type="entry name" value="Metallo-dependent hydrolases"/>
    <property type="match status" value="1"/>
</dbReference>
<evidence type="ECO:0000256" key="3">
    <source>
        <dbReference type="ARBA" id="ARBA00011881"/>
    </source>
</evidence>
<dbReference type="InterPro" id="IPR032466">
    <property type="entry name" value="Metal_Hydrolase"/>
</dbReference>
<evidence type="ECO:0000256" key="2">
    <source>
        <dbReference type="ARBA" id="ARBA00008829"/>
    </source>
</evidence>
<evidence type="ECO:0000259" key="11">
    <source>
        <dbReference type="Pfam" id="PF01979"/>
    </source>
</evidence>
<evidence type="ECO:0000256" key="10">
    <source>
        <dbReference type="SAM" id="SignalP"/>
    </source>
</evidence>
<evidence type="ECO:0000313" key="12">
    <source>
        <dbReference type="EnsemblPlants" id="OPUNC01G33440.3"/>
    </source>
</evidence>
<dbReference type="InterPro" id="IPR006680">
    <property type="entry name" value="Amidohydro-rel"/>
</dbReference>
<protein>
    <recommendedName>
        <fullName evidence="8">dihydropyrimidinase</fullName>
        <ecNumber evidence="8">3.5.2.2</ecNumber>
    </recommendedName>
</protein>
<feature type="modified residue" description="N6-carboxylysine" evidence="9">
    <location>
        <position position="177"/>
    </location>
</feature>
<dbReference type="PANTHER" id="PTHR11647:SF1">
    <property type="entry name" value="COLLAPSIN RESPONSE MEDIATOR PROTEIN"/>
    <property type="match status" value="1"/>
</dbReference>
<reference evidence="12" key="1">
    <citation type="submission" date="2015-04" db="UniProtKB">
        <authorList>
            <consortium name="EnsemblPlants"/>
        </authorList>
    </citation>
    <scope>IDENTIFICATION</scope>
</reference>
<dbReference type="NCBIfam" id="TIGR02033">
    <property type="entry name" value="D-hydantoinase"/>
    <property type="match status" value="1"/>
</dbReference>
<proteinExistence type="inferred from homology"/>
<dbReference type="InterPro" id="IPR050378">
    <property type="entry name" value="Metallo-dep_Hydrolases_sf"/>
</dbReference>
<comment type="cofactor">
    <cofactor evidence="1">
        <name>Zn(2+)</name>
        <dbReference type="ChEBI" id="CHEBI:29105"/>
    </cofactor>
</comment>
<reference evidence="12" key="2">
    <citation type="submission" date="2018-05" db="EMBL/GenBank/DDBJ databases">
        <title>OpunRS2 (Oryza punctata Reference Sequence Version 2).</title>
        <authorList>
            <person name="Zhang J."/>
            <person name="Kudrna D."/>
            <person name="Lee S."/>
            <person name="Talag J."/>
            <person name="Welchert J."/>
            <person name="Wing R.A."/>
        </authorList>
    </citation>
    <scope>NUCLEOTIDE SEQUENCE [LARGE SCALE GENOMIC DNA]</scope>
</reference>
<evidence type="ECO:0000256" key="6">
    <source>
        <dbReference type="ARBA" id="ARBA00022833"/>
    </source>
</evidence>
<comment type="similarity">
    <text evidence="2">Belongs to the metallo-dependent hydrolases superfamily. Hydantoinase/dihydropyrimidinase family.</text>
</comment>
<keyword evidence="10" id="KW-0732">Signal</keyword>
<feature type="chain" id="PRO_5002364356" description="dihydropyrimidinase" evidence="10">
    <location>
        <begin position="24"/>
        <end position="514"/>
    </location>
</feature>
<dbReference type="EC" id="3.5.2.2" evidence="8"/>
<evidence type="ECO:0000256" key="4">
    <source>
        <dbReference type="ARBA" id="ARBA00022723"/>
    </source>
</evidence>
<comment type="PTM">
    <text evidence="9">Carbamylation allows a single lysine to coordinate two divalent metal cations.</text>
</comment>
<dbReference type="InterPro" id="IPR011059">
    <property type="entry name" value="Metal-dep_hydrolase_composite"/>
</dbReference>
<dbReference type="Proteomes" id="UP000026962">
    <property type="component" value="Chromosome 1"/>
</dbReference>
<dbReference type="GO" id="GO:0046872">
    <property type="term" value="F:metal ion binding"/>
    <property type="evidence" value="ECO:0007669"/>
    <property type="project" value="UniProtKB-KW"/>
</dbReference>
<comment type="subunit">
    <text evidence="3">Homotetramer.</text>
</comment>
<dbReference type="Pfam" id="PF01979">
    <property type="entry name" value="Amidohydro_1"/>
    <property type="match status" value="1"/>
</dbReference>
<evidence type="ECO:0000256" key="8">
    <source>
        <dbReference type="ARBA" id="ARBA00039113"/>
    </source>
</evidence>